<feature type="transmembrane region" description="Helical" evidence="8">
    <location>
        <begin position="278"/>
        <end position="295"/>
    </location>
</feature>
<evidence type="ECO:0000313" key="10">
    <source>
        <dbReference type="EMBL" id="OZG50727.1"/>
    </source>
</evidence>
<dbReference type="RefSeq" id="WP_094691513.1">
    <property type="nucleotide sequence ID" value="NZ_MWWQ01000011.1"/>
</dbReference>
<organism evidence="10 11">
    <name type="scientific">Pseudoscardovia suis</name>
    <dbReference type="NCBI Taxonomy" id="987063"/>
    <lineage>
        <taxon>Bacteria</taxon>
        <taxon>Bacillati</taxon>
        <taxon>Actinomycetota</taxon>
        <taxon>Actinomycetes</taxon>
        <taxon>Bifidobacteriales</taxon>
        <taxon>Bifidobacteriaceae</taxon>
        <taxon>Pseudoscardovia</taxon>
    </lineage>
</organism>
<feature type="region of interest" description="Disordered" evidence="7">
    <location>
        <begin position="1"/>
        <end position="39"/>
    </location>
</feature>
<evidence type="ECO:0000256" key="5">
    <source>
        <dbReference type="ARBA" id="ARBA00022989"/>
    </source>
</evidence>
<keyword evidence="11" id="KW-1185">Reference proteome</keyword>
<keyword evidence="4 8" id="KW-0812">Transmembrane</keyword>
<dbReference type="AlphaFoldDB" id="A0A261EV63"/>
<feature type="transmembrane region" description="Helical" evidence="8">
    <location>
        <begin position="185"/>
        <end position="206"/>
    </location>
</feature>
<dbReference type="InterPro" id="IPR017850">
    <property type="entry name" value="Alkaline_phosphatase_core_sf"/>
</dbReference>
<dbReference type="PANTHER" id="PTHR47371:SF3">
    <property type="entry name" value="PHOSPHOGLYCEROL TRANSFERASE I"/>
    <property type="match status" value="1"/>
</dbReference>
<accession>A0A261EV63</accession>
<evidence type="ECO:0000256" key="7">
    <source>
        <dbReference type="SAM" id="MobiDB-lite"/>
    </source>
</evidence>
<dbReference type="InterPro" id="IPR000917">
    <property type="entry name" value="Sulfatase_N"/>
</dbReference>
<dbReference type="GO" id="GO:0005886">
    <property type="term" value="C:plasma membrane"/>
    <property type="evidence" value="ECO:0007669"/>
    <property type="project" value="UniProtKB-SubCell"/>
</dbReference>
<dbReference type="EMBL" id="MWWQ01000011">
    <property type="protein sequence ID" value="OZG50727.1"/>
    <property type="molecule type" value="Genomic_DNA"/>
</dbReference>
<dbReference type="PANTHER" id="PTHR47371">
    <property type="entry name" value="LIPOTEICHOIC ACID SYNTHASE"/>
    <property type="match status" value="1"/>
</dbReference>
<feature type="transmembrane region" description="Helical" evidence="8">
    <location>
        <begin position="255"/>
        <end position="273"/>
    </location>
</feature>
<evidence type="ECO:0000256" key="8">
    <source>
        <dbReference type="SAM" id="Phobius"/>
    </source>
</evidence>
<sequence length="863" mass="95445">MALDHEDQWDGIRQDTDKSDSQHAADSAEDASVHSTSAHQDPFDIADLIDGMDDIAAMQSAQFVTDTPFVNDDSSAGSDNTDTSSTGDVVSPDNGTVDARQLSPALPQDFGSPQPERESTMEPAAEERERETAAAEETEKTPAAEEPQGAESKEDQTAEDSTPANLSLARRLWKRPVCHTWWHKVLWELVHVAVFAGLVLYSLWILQSSVYPDDPKTRDPQQNSGALFLHTLFNHDITVQAAENGWSVFSSIPQGIAWLNALLLAAFFVFLIVAINRFWIAAWLFLTISTVYSIANSIKVEERNSIIIPSDLNFLSSGAGGKLLSFIPDSFQSLIGSTIRQLVLLVVLMIVLNHFDCRRSFISPTKHRRIAAAVRVALCCVYVLGTVWFASSMLVTGTVGQKIDARFNDQPALYDSRTDAQVNGVVVAFTHLLDNKVMDEPANYSRQTMEDLASRYAAQADAINATRTENMTDSTVIMILSESFTDPTRVPGTQWNEDPVPYLHQLQQQTTSGLMLSSGYGGGTANLEYMSLTGMALPNFSAGLSTPYQQLVPKEKWTPSFNQLWQQGDSIGIHPYYSTLYGRKIVYKKFGFRSLRTLDNPDDPFTTMLNTIDRNPYVSDAATYNSVMAELQDHQSPEFINVMTMQNHLPYTDWYDNNQFHVTDAATGEDFPEDEESAANTYAKGLNYTDQALQNFLAQLDQLDRPVTVIWYGDHYPSAFATANSDPANALALHETDYFIWSNAASASAGVKLSDEDAAYSSSNFFMAQAAEHMNAKVSPYLAFLTRMHQQIAAMGLQIDATSTSGAEYLDAQGNPIDEADLTDEQRQLLDDYKLVQYDVTAGKGYLRNTGFMDVPASDENGV</sequence>
<dbReference type="GO" id="GO:0016740">
    <property type="term" value="F:transferase activity"/>
    <property type="evidence" value="ECO:0007669"/>
    <property type="project" value="UniProtKB-KW"/>
</dbReference>
<comment type="caution">
    <text evidence="10">The sequence shown here is derived from an EMBL/GenBank/DDBJ whole genome shotgun (WGS) entry which is preliminary data.</text>
</comment>
<dbReference type="InterPro" id="IPR050448">
    <property type="entry name" value="OpgB/LTA_synthase_biosynth"/>
</dbReference>
<reference evidence="10 11" key="1">
    <citation type="journal article" date="2017" name="BMC Genomics">
        <title>Comparative genomic and phylogenomic analyses of the Bifidobacteriaceae family.</title>
        <authorList>
            <person name="Lugli G.A."/>
            <person name="Milani C."/>
            <person name="Turroni F."/>
            <person name="Duranti S."/>
            <person name="Mancabelli L."/>
            <person name="Mangifesta M."/>
            <person name="Ferrario C."/>
            <person name="Modesto M."/>
            <person name="Mattarelli P."/>
            <person name="Jiri K."/>
            <person name="van Sinderen D."/>
            <person name="Ventura M."/>
        </authorList>
    </citation>
    <scope>NUCLEOTIDE SEQUENCE [LARGE SCALE GENOMIC DNA]</scope>
    <source>
        <strain evidence="10 11">DSM 24744</strain>
    </source>
</reference>
<keyword evidence="10" id="KW-0808">Transferase</keyword>
<feature type="region of interest" description="Disordered" evidence="7">
    <location>
        <begin position="66"/>
        <end position="162"/>
    </location>
</feature>
<keyword evidence="6 8" id="KW-0472">Membrane</keyword>
<name>A0A261EV63_9BIFI</name>
<keyword evidence="5 8" id="KW-1133">Transmembrane helix</keyword>
<evidence type="ECO:0000256" key="3">
    <source>
        <dbReference type="ARBA" id="ARBA00022475"/>
    </source>
</evidence>
<dbReference type="Proteomes" id="UP000216454">
    <property type="component" value="Unassembled WGS sequence"/>
</dbReference>
<feature type="compositionally biased region" description="Polar residues" evidence="7">
    <location>
        <begin position="72"/>
        <end position="88"/>
    </location>
</feature>
<feature type="domain" description="Sulfatase N-terminal" evidence="9">
    <location>
        <begin position="475"/>
        <end position="775"/>
    </location>
</feature>
<dbReference type="Gene3D" id="3.40.720.10">
    <property type="entry name" value="Alkaline Phosphatase, subunit A"/>
    <property type="match status" value="1"/>
</dbReference>
<evidence type="ECO:0000256" key="6">
    <source>
        <dbReference type="ARBA" id="ARBA00023136"/>
    </source>
</evidence>
<evidence type="ECO:0000313" key="11">
    <source>
        <dbReference type="Proteomes" id="UP000216454"/>
    </source>
</evidence>
<gene>
    <name evidence="10" type="ORF">PSSU_1163</name>
</gene>
<feature type="transmembrane region" description="Helical" evidence="8">
    <location>
        <begin position="331"/>
        <end position="352"/>
    </location>
</feature>
<dbReference type="Pfam" id="PF00884">
    <property type="entry name" value="Sulfatase"/>
    <property type="match status" value="1"/>
</dbReference>
<keyword evidence="3" id="KW-1003">Cell membrane</keyword>
<dbReference type="CDD" id="cd16015">
    <property type="entry name" value="LTA_synthase"/>
    <property type="match status" value="1"/>
</dbReference>
<feature type="transmembrane region" description="Helical" evidence="8">
    <location>
        <begin position="372"/>
        <end position="391"/>
    </location>
</feature>
<evidence type="ECO:0000256" key="4">
    <source>
        <dbReference type="ARBA" id="ARBA00022692"/>
    </source>
</evidence>
<dbReference type="OrthoDB" id="5363296at2"/>
<feature type="compositionally biased region" description="Basic and acidic residues" evidence="7">
    <location>
        <begin position="115"/>
        <end position="143"/>
    </location>
</feature>
<comment type="subcellular location">
    <subcellularLocation>
        <location evidence="1">Cell membrane</location>
        <topology evidence="1">Multi-pass membrane protein</topology>
    </subcellularLocation>
</comment>
<dbReference type="SUPFAM" id="SSF53649">
    <property type="entry name" value="Alkaline phosphatase-like"/>
    <property type="match status" value="1"/>
</dbReference>
<evidence type="ECO:0000256" key="2">
    <source>
        <dbReference type="ARBA" id="ARBA00004936"/>
    </source>
</evidence>
<proteinExistence type="predicted"/>
<evidence type="ECO:0000256" key="1">
    <source>
        <dbReference type="ARBA" id="ARBA00004651"/>
    </source>
</evidence>
<evidence type="ECO:0000259" key="9">
    <source>
        <dbReference type="Pfam" id="PF00884"/>
    </source>
</evidence>
<protein>
    <submittedName>
        <fullName evidence="10">Phosphoglycerol transferase</fullName>
    </submittedName>
</protein>
<feature type="compositionally biased region" description="Basic and acidic residues" evidence="7">
    <location>
        <begin position="1"/>
        <end position="23"/>
    </location>
</feature>
<comment type="pathway">
    <text evidence="2">Cell wall biogenesis; lipoteichoic acid biosynthesis.</text>
</comment>